<dbReference type="Proteomes" id="UP000317778">
    <property type="component" value="Unassembled WGS sequence"/>
</dbReference>
<comment type="caution">
    <text evidence="1">The sequence shown here is derived from an EMBL/GenBank/DDBJ whole genome shotgun (WGS) entry which is preliminary data.</text>
</comment>
<proteinExistence type="predicted"/>
<organism evidence="1 2">
    <name type="scientific">candidate division TA06 bacterium B3_TA06</name>
    <dbReference type="NCBI Taxonomy" id="2012487"/>
    <lineage>
        <taxon>Bacteria</taxon>
        <taxon>Bacteria division TA06</taxon>
    </lineage>
</organism>
<dbReference type="EMBL" id="NJBO01000006">
    <property type="protein sequence ID" value="TKJ43110.1"/>
    <property type="molecule type" value="Genomic_DNA"/>
</dbReference>
<accession>A0A532V7E1</accession>
<protein>
    <submittedName>
        <fullName evidence="1">Uncharacterized protein</fullName>
    </submittedName>
</protein>
<evidence type="ECO:0000313" key="2">
    <source>
        <dbReference type="Proteomes" id="UP000317778"/>
    </source>
</evidence>
<name>A0A532V7E1_UNCT6</name>
<reference evidence="1 2" key="1">
    <citation type="submission" date="2017-06" db="EMBL/GenBank/DDBJ databases">
        <title>Novel microbial phyla capable of carbon fixation and sulfur reduction in deep-sea sediments.</title>
        <authorList>
            <person name="Huang J."/>
            <person name="Baker B."/>
            <person name="Wang Y."/>
        </authorList>
    </citation>
    <scope>NUCLEOTIDE SEQUENCE [LARGE SCALE GENOMIC DNA]</scope>
    <source>
        <strain evidence="1">B3_TA06</strain>
    </source>
</reference>
<sequence>MKRLHPSVISPLTGENKRGGGIIKATLALLVAASLSAAPVLVEAYQEGTITIPEGEHDTVTVVELSFSVDTSCYVQFTAGGLTSFQTKMLLELDGNYLFPAAIVQGSTTLSALVVYTCLITPGEHTVRFKGITLIRGPSTFYNAYLQVLIFLPDTTSGVAEQPTSDAEPTGATPSLISQGPYVNVAGATELVDATGRVIEGAISDDKVFISNLPTGTYFARDEDRTIVKIVKVE</sequence>
<evidence type="ECO:0000313" key="1">
    <source>
        <dbReference type="EMBL" id="TKJ43110.1"/>
    </source>
</evidence>
<gene>
    <name evidence="1" type="ORF">CEE36_05010</name>
</gene>
<dbReference type="AlphaFoldDB" id="A0A532V7E1"/>